<dbReference type="RefSeq" id="WP_143157942.1">
    <property type="nucleotide sequence ID" value="NZ_FQYR01000002.1"/>
</dbReference>
<keyword evidence="1" id="KW-1133">Transmembrane helix</keyword>
<keyword evidence="1" id="KW-0812">Transmembrane</keyword>
<gene>
    <name evidence="2" type="ORF">SAMN02745181_0537</name>
</gene>
<dbReference type="InParanoid" id="A0A1M6CQ47"/>
<keyword evidence="3" id="KW-1185">Reference proteome</keyword>
<accession>A0A1M6CQ47</accession>
<evidence type="ECO:0008006" key="4">
    <source>
        <dbReference type="Google" id="ProtNLM"/>
    </source>
</evidence>
<reference evidence="2 3" key="1">
    <citation type="submission" date="2016-11" db="EMBL/GenBank/DDBJ databases">
        <authorList>
            <person name="Jaros S."/>
            <person name="Januszkiewicz K."/>
            <person name="Wedrychowicz H."/>
        </authorList>
    </citation>
    <scope>NUCLEOTIDE SEQUENCE [LARGE SCALE GENOMIC DNA]</scope>
    <source>
        <strain evidence="2 3">DSM 18772</strain>
    </source>
</reference>
<evidence type="ECO:0000256" key="1">
    <source>
        <dbReference type="SAM" id="Phobius"/>
    </source>
</evidence>
<feature type="transmembrane region" description="Helical" evidence="1">
    <location>
        <begin position="27"/>
        <end position="45"/>
    </location>
</feature>
<sequence length="60" mass="6337">MKSWKTTVSGAAVALGEFLQTQTEPEWLPLVGKVVVIAAVFFLGASARDNNKSSETVGAQ</sequence>
<dbReference type="AlphaFoldDB" id="A0A1M6CQ47"/>
<protein>
    <recommendedName>
        <fullName evidence="4">Holin</fullName>
    </recommendedName>
</protein>
<name>A0A1M6CQ47_9BACT</name>
<keyword evidence="1" id="KW-0472">Membrane</keyword>
<dbReference type="EMBL" id="FQYR01000002">
    <property type="protein sequence ID" value="SHI63079.1"/>
    <property type="molecule type" value="Genomic_DNA"/>
</dbReference>
<dbReference type="Proteomes" id="UP000184510">
    <property type="component" value="Unassembled WGS sequence"/>
</dbReference>
<organism evidence="2 3">
    <name type="scientific">Rubritalea squalenifaciens DSM 18772</name>
    <dbReference type="NCBI Taxonomy" id="1123071"/>
    <lineage>
        <taxon>Bacteria</taxon>
        <taxon>Pseudomonadati</taxon>
        <taxon>Verrucomicrobiota</taxon>
        <taxon>Verrucomicrobiia</taxon>
        <taxon>Verrucomicrobiales</taxon>
        <taxon>Rubritaleaceae</taxon>
        <taxon>Rubritalea</taxon>
    </lineage>
</organism>
<evidence type="ECO:0000313" key="3">
    <source>
        <dbReference type="Proteomes" id="UP000184510"/>
    </source>
</evidence>
<proteinExistence type="predicted"/>
<dbReference type="STRING" id="1123071.SAMN02745181_0537"/>
<evidence type="ECO:0000313" key="2">
    <source>
        <dbReference type="EMBL" id="SHI63079.1"/>
    </source>
</evidence>